<evidence type="ECO:0000256" key="1">
    <source>
        <dbReference type="SAM" id="Phobius"/>
    </source>
</evidence>
<dbReference type="InterPro" id="IPR049458">
    <property type="entry name" value="EpsG-like"/>
</dbReference>
<sequence length="347" mass="40894">MFAIFDFSIEKRKVKTLLMFLLGIFFICFAGLRWDVGTDWEQYLYFFDVVDLSSIGQAGHEFFYEILLRISKSIFDSYTAMLFLTACMIVYFTYSGIEKYSVYPMLSILILYSYSINSSGFGYRQDIAIAIVFFAFRYIQQRKLKKFLVWIFIATLFHQTAIIFTCAYWVYNFKWNKKYFIILVVSTIFGYLLMSKLDFIAGLYTQSAQGKLDYYMDNKDETFGAGDANTVLIRGVFNRMFLLVIPLIVIFTGKDEKVEELKKLYNIFLFGFIFFIVFGSVAVVFLRFTRYFDIFQILVIPLTLRLSAPKHRFPLLMLLIIYLFIKFLLVIINDNGIYVPYKTIFDI</sequence>
<keyword evidence="1" id="KW-0472">Membrane</keyword>
<name>A0AAU0F012_9FLAO</name>
<feature type="transmembrane region" description="Helical" evidence="1">
    <location>
        <begin position="100"/>
        <end position="116"/>
    </location>
</feature>
<evidence type="ECO:0000313" key="3">
    <source>
        <dbReference type="Proteomes" id="UP001432059"/>
    </source>
</evidence>
<proteinExistence type="predicted"/>
<feature type="transmembrane region" description="Helical" evidence="1">
    <location>
        <begin position="16"/>
        <end position="34"/>
    </location>
</feature>
<dbReference type="KEGG" id="bpor:BPO_0850"/>
<feature type="transmembrane region" description="Helical" evidence="1">
    <location>
        <begin position="147"/>
        <end position="171"/>
    </location>
</feature>
<feature type="transmembrane region" description="Helical" evidence="1">
    <location>
        <begin position="177"/>
        <end position="194"/>
    </location>
</feature>
<feature type="transmembrane region" description="Helical" evidence="1">
    <location>
        <begin position="313"/>
        <end position="332"/>
    </location>
</feature>
<feature type="transmembrane region" description="Helical" evidence="1">
    <location>
        <begin position="236"/>
        <end position="253"/>
    </location>
</feature>
<feature type="transmembrane region" description="Helical" evidence="1">
    <location>
        <begin position="74"/>
        <end position="93"/>
    </location>
</feature>
<organism evidence="2 3">
    <name type="scientific">Bergeyella porcorum</name>
    <dbReference type="NCBI Taxonomy" id="1735111"/>
    <lineage>
        <taxon>Bacteria</taxon>
        <taxon>Pseudomonadati</taxon>
        <taxon>Bacteroidota</taxon>
        <taxon>Flavobacteriia</taxon>
        <taxon>Flavobacteriales</taxon>
        <taxon>Weeksellaceae</taxon>
        <taxon>Bergeyella</taxon>
    </lineage>
</organism>
<dbReference type="EMBL" id="CP136426">
    <property type="protein sequence ID" value="WOC51497.1"/>
    <property type="molecule type" value="Genomic_DNA"/>
</dbReference>
<feature type="transmembrane region" description="Helical" evidence="1">
    <location>
        <begin position="265"/>
        <end position="286"/>
    </location>
</feature>
<keyword evidence="1" id="KW-0812">Transmembrane</keyword>
<gene>
    <name evidence="2" type="ORF">BPO_0850</name>
</gene>
<dbReference type="AlphaFoldDB" id="A0AAU0F012"/>
<dbReference type="Pfam" id="PF14897">
    <property type="entry name" value="EpsG"/>
    <property type="match status" value="1"/>
</dbReference>
<evidence type="ECO:0008006" key="4">
    <source>
        <dbReference type="Google" id="ProtNLM"/>
    </source>
</evidence>
<protein>
    <recommendedName>
        <fullName evidence="4">EpsG family protein</fullName>
    </recommendedName>
</protein>
<accession>A0AAU0F012</accession>
<reference evidence="2" key="1">
    <citation type="submission" date="2023-10" db="EMBL/GenBank/DDBJ databases">
        <title>Characterization and whole genome sequencing of a novel strain of Bergeyella porcorum QD2021 isolated from pig.</title>
        <authorList>
            <person name="Liu G."/>
            <person name="Chen C."/>
            <person name="Han X."/>
        </authorList>
    </citation>
    <scope>NUCLEOTIDE SEQUENCE</scope>
    <source>
        <strain evidence="2">QD2021</strain>
    </source>
</reference>
<keyword evidence="1" id="KW-1133">Transmembrane helix</keyword>
<keyword evidence="3" id="KW-1185">Reference proteome</keyword>
<dbReference type="Proteomes" id="UP001432059">
    <property type="component" value="Chromosome"/>
</dbReference>
<evidence type="ECO:0000313" key="2">
    <source>
        <dbReference type="EMBL" id="WOC51497.1"/>
    </source>
</evidence>